<evidence type="ECO:0000313" key="2">
    <source>
        <dbReference type="EMBL" id="TYK31023.1"/>
    </source>
</evidence>
<evidence type="ECO:0000313" key="4">
    <source>
        <dbReference type="Proteomes" id="UP000321947"/>
    </source>
</evidence>
<organism evidence="1 3">
    <name type="scientific">Cucumis melo var. makuwa</name>
    <name type="common">Oriental melon</name>
    <dbReference type="NCBI Taxonomy" id="1194695"/>
    <lineage>
        <taxon>Eukaryota</taxon>
        <taxon>Viridiplantae</taxon>
        <taxon>Streptophyta</taxon>
        <taxon>Embryophyta</taxon>
        <taxon>Tracheophyta</taxon>
        <taxon>Spermatophyta</taxon>
        <taxon>Magnoliopsida</taxon>
        <taxon>eudicotyledons</taxon>
        <taxon>Gunneridae</taxon>
        <taxon>Pentapetalae</taxon>
        <taxon>rosids</taxon>
        <taxon>fabids</taxon>
        <taxon>Cucurbitales</taxon>
        <taxon>Cucurbitaceae</taxon>
        <taxon>Benincaseae</taxon>
        <taxon>Cucumis</taxon>
    </lineage>
</organism>
<proteinExistence type="predicted"/>
<comment type="caution">
    <text evidence="1">The sequence shown here is derived from an EMBL/GenBank/DDBJ whole genome shotgun (WGS) entry which is preliminary data.</text>
</comment>
<gene>
    <name evidence="2" type="ORF">E5676_scaffold455G002730</name>
    <name evidence="1" type="ORF">E6C27_scaffold285G001590</name>
</gene>
<dbReference type="Proteomes" id="UP000321947">
    <property type="component" value="Unassembled WGS sequence"/>
</dbReference>
<dbReference type="AlphaFoldDB" id="A0A5A7SZY5"/>
<protein>
    <submittedName>
        <fullName evidence="1">Gag-pol polyprotein</fullName>
    </submittedName>
</protein>
<dbReference type="Proteomes" id="UP000321393">
    <property type="component" value="Unassembled WGS sequence"/>
</dbReference>
<dbReference type="EMBL" id="SSTD01000141">
    <property type="protein sequence ID" value="TYK31023.1"/>
    <property type="molecule type" value="Genomic_DNA"/>
</dbReference>
<evidence type="ECO:0000313" key="1">
    <source>
        <dbReference type="EMBL" id="KAA0035506.1"/>
    </source>
</evidence>
<evidence type="ECO:0000313" key="3">
    <source>
        <dbReference type="Proteomes" id="UP000321393"/>
    </source>
</evidence>
<dbReference type="OrthoDB" id="7614122at2759"/>
<dbReference type="EMBL" id="SSTE01019907">
    <property type="protein sequence ID" value="KAA0035506.1"/>
    <property type="molecule type" value="Genomic_DNA"/>
</dbReference>
<name>A0A5A7SZY5_CUCMM</name>
<accession>A0A5A7SZY5</accession>
<reference evidence="3 4" key="1">
    <citation type="submission" date="2019-08" db="EMBL/GenBank/DDBJ databases">
        <title>Draft genome sequences of two oriental melons (Cucumis melo L. var makuwa).</title>
        <authorList>
            <person name="Kwon S.-Y."/>
        </authorList>
    </citation>
    <scope>NUCLEOTIDE SEQUENCE [LARGE SCALE GENOMIC DNA]</scope>
    <source>
        <strain evidence="4">cv. Chang Bougi</strain>
        <strain evidence="3">cv. SW 3</strain>
        <tissue evidence="1">Leaf</tissue>
    </source>
</reference>
<sequence length="84" mass="9434">MEIIREGPLASCPPVLDGKNYSYWKPRMIFFIKTLDGRAWRVLVAGYEPPMITVDSVSAPKSEVDWTNAEEQVSFGNARALNTT</sequence>